<evidence type="ECO:0000313" key="2">
    <source>
        <dbReference type="Proteomes" id="UP000214880"/>
    </source>
</evidence>
<gene>
    <name evidence="1" type="ORF">SAMN04488502_11536</name>
</gene>
<protein>
    <submittedName>
        <fullName evidence="1">Uncharacterized protein</fullName>
    </submittedName>
</protein>
<dbReference type="STRING" id="146817.SAMN04488502_11536"/>
<keyword evidence="2" id="KW-1185">Reference proteome</keyword>
<reference evidence="1 2" key="1">
    <citation type="submission" date="2016-10" db="EMBL/GenBank/DDBJ databases">
        <authorList>
            <person name="de Groot N.N."/>
        </authorList>
    </citation>
    <scope>NUCLEOTIDE SEQUENCE [LARGE SCALE GENOMIC DNA]</scope>
    <source>
        <strain evidence="1 2">DSM 1736</strain>
    </source>
</reference>
<accession>A0A1G9ZQP9</accession>
<dbReference type="AlphaFoldDB" id="A0A1G9ZQP9"/>
<proteinExistence type="predicted"/>
<organism evidence="1 2">
    <name type="scientific">Dendrosporobacter quercicolus</name>
    <dbReference type="NCBI Taxonomy" id="146817"/>
    <lineage>
        <taxon>Bacteria</taxon>
        <taxon>Bacillati</taxon>
        <taxon>Bacillota</taxon>
        <taxon>Negativicutes</taxon>
        <taxon>Selenomonadales</taxon>
        <taxon>Sporomusaceae</taxon>
        <taxon>Dendrosporobacter</taxon>
    </lineage>
</organism>
<evidence type="ECO:0000313" key="1">
    <source>
        <dbReference type="EMBL" id="SDN23540.1"/>
    </source>
</evidence>
<dbReference type="EMBL" id="FNHB01000015">
    <property type="protein sequence ID" value="SDN23540.1"/>
    <property type="molecule type" value="Genomic_DNA"/>
</dbReference>
<sequence>MLTNAELIKRYGFDVENIALSGIELMDTIAMRDTLEQNYSSLSKEEKKLLDLADKTLLNNAQSFYQEMNEFMDFSQADFSQPFSHWWAHIDKVVSGELIVDLDNHRVFLKTDNEQAATLTA</sequence>
<dbReference type="RefSeq" id="WP_092074953.1">
    <property type="nucleotide sequence ID" value="NZ_FNHB01000015.1"/>
</dbReference>
<dbReference type="Proteomes" id="UP000214880">
    <property type="component" value="Unassembled WGS sequence"/>
</dbReference>
<dbReference type="OrthoDB" id="2607569at2"/>
<name>A0A1G9ZQP9_9FIRM</name>